<comment type="caution">
    <text evidence="2">The sequence shown here is derived from an EMBL/GenBank/DDBJ whole genome shotgun (WGS) entry which is preliminary data.</text>
</comment>
<dbReference type="EMBL" id="JABWDY010037041">
    <property type="protein sequence ID" value="KAF5180704.1"/>
    <property type="molecule type" value="Genomic_DNA"/>
</dbReference>
<evidence type="ECO:0000313" key="2">
    <source>
        <dbReference type="EMBL" id="KAF5180704.1"/>
    </source>
</evidence>
<sequence length="190" mass="20159">MLRRSKARINNSNLIGNPTLMHDTDLCLTKVSGVEVDARQNNGGSIKNSSLIVKEANKAHIVEDNLNKGVFSIEGNHGCEGNVAGTGNQIKKRFDALIELEGEGTNDKQEIELAATKVSVQVNNNGQANEKALNEVVPKALQDAEGSKTGGINDGRKKPGIDVSTKKAGIGTKNQVAASTSTLNDKKVTR</sequence>
<name>A0A7J6V6G2_THATH</name>
<reference evidence="2 3" key="1">
    <citation type="submission" date="2020-06" db="EMBL/GenBank/DDBJ databases">
        <title>Transcriptomic and genomic resources for Thalictrum thalictroides and T. hernandezii: Facilitating candidate gene discovery in an emerging model plant lineage.</title>
        <authorList>
            <person name="Arias T."/>
            <person name="Riano-Pachon D.M."/>
            <person name="Di Stilio V.S."/>
        </authorList>
    </citation>
    <scope>NUCLEOTIDE SEQUENCE [LARGE SCALE GENOMIC DNA]</scope>
    <source>
        <strain evidence="3">cv. WT478/WT964</strain>
        <tissue evidence="2">Leaves</tissue>
    </source>
</reference>
<organism evidence="2 3">
    <name type="scientific">Thalictrum thalictroides</name>
    <name type="common">Rue-anemone</name>
    <name type="synonym">Anemone thalictroides</name>
    <dbReference type="NCBI Taxonomy" id="46969"/>
    <lineage>
        <taxon>Eukaryota</taxon>
        <taxon>Viridiplantae</taxon>
        <taxon>Streptophyta</taxon>
        <taxon>Embryophyta</taxon>
        <taxon>Tracheophyta</taxon>
        <taxon>Spermatophyta</taxon>
        <taxon>Magnoliopsida</taxon>
        <taxon>Ranunculales</taxon>
        <taxon>Ranunculaceae</taxon>
        <taxon>Thalictroideae</taxon>
        <taxon>Thalictrum</taxon>
    </lineage>
</organism>
<accession>A0A7J6V6G2</accession>
<feature type="region of interest" description="Disordered" evidence="1">
    <location>
        <begin position="144"/>
        <end position="190"/>
    </location>
</feature>
<keyword evidence="3" id="KW-1185">Reference proteome</keyword>
<dbReference type="AlphaFoldDB" id="A0A7J6V6G2"/>
<feature type="compositionally biased region" description="Polar residues" evidence="1">
    <location>
        <begin position="172"/>
        <end position="183"/>
    </location>
</feature>
<gene>
    <name evidence="2" type="ORF">FRX31_029709</name>
</gene>
<evidence type="ECO:0000313" key="3">
    <source>
        <dbReference type="Proteomes" id="UP000554482"/>
    </source>
</evidence>
<evidence type="ECO:0000256" key="1">
    <source>
        <dbReference type="SAM" id="MobiDB-lite"/>
    </source>
</evidence>
<proteinExistence type="predicted"/>
<dbReference type="Proteomes" id="UP000554482">
    <property type="component" value="Unassembled WGS sequence"/>
</dbReference>
<protein>
    <submittedName>
        <fullName evidence="2">Uncharacterized protein</fullName>
    </submittedName>
</protein>